<dbReference type="Pfam" id="PF00486">
    <property type="entry name" value="Trans_reg_C"/>
    <property type="match status" value="1"/>
</dbReference>
<feature type="DNA-binding region" description="OmpR/PhoB-type" evidence="5">
    <location>
        <begin position="128"/>
        <end position="226"/>
    </location>
</feature>
<evidence type="ECO:0000256" key="5">
    <source>
        <dbReference type="PROSITE-ProRule" id="PRU01091"/>
    </source>
</evidence>
<keyword evidence="2" id="KW-0902">Two-component regulatory system</keyword>
<dbReference type="Proteomes" id="UP000712080">
    <property type="component" value="Unassembled WGS sequence"/>
</dbReference>
<dbReference type="PROSITE" id="PS51755">
    <property type="entry name" value="OMPR_PHOB"/>
    <property type="match status" value="1"/>
</dbReference>
<proteinExistence type="predicted"/>
<feature type="domain" description="Response regulatory" evidence="6">
    <location>
        <begin position="6"/>
        <end position="120"/>
    </location>
</feature>
<dbReference type="CDD" id="cd17574">
    <property type="entry name" value="REC_OmpR"/>
    <property type="match status" value="1"/>
</dbReference>
<evidence type="ECO:0000259" key="7">
    <source>
        <dbReference type="PROSITE" id="PS51755"/>
    </source>
</evidence>
<dbReference type="AlphaFoldDB" id="A0A972FYC7"/>
<name>A0A972FYC7_9FLAO</name>
<dbReference type="InterPro" id="IPR039420">
    <property type="entry name" value="WalR-like"/>
</dbReference>
<dbReference type="SMART" id="SM00862">
    <property type="entry name" value="Trans_reg_C"/>
    <property type="match status" value="1"/>
</dbReference>
<evidence type="ECO:0000256" key="3">
    <source>
        <dbReference type="ARBA" id="ARBA00023125"/>
    </source>
</evidence>
<sequence length="226" mass="25641">MRQQPHILFAEDELFLGKVVSESLEKEGYHVDWATDGKAAITNFAASKYSICLLDVMLPEIDGFTLAAKIRRIDPAVPILFLTARDGIADVKTGYASGGNDYLKKPFSLDELFLRISELLRRSAPVLAEGTKIGKFTFEHKKLRLTDEYGNVAKLSNRECELLLLLLKNRNEILDRKFALLTLWGDENFFTARSMDVYITKLRKKLSADPSVEIVNLRGFGYKLIY</sequence>
<dbReference type="GO" id="GO:0000976">
    <property type="term" value="F:transcription cis-regulatory region binding"/>
    <property type="evidence" value="ECO:0007669"/>
    <property type="project" value="TreeGrafter"/>
</dbReference>
<dbReference type="InterPro" id="IPR001867">
    <property type="entry name" value="OmpR/PhoB-type_DNA-bd"/>
</dbReference>
<evidence type="ECO:0000256" key="2">
    <source>
        <dbReference type="ARBA" id="ARBA00023012"/>
    </source>
</evidence>
<dbReference type="PANTHER" id="PTHR48111:SF40">
    <property type="entry name" value="PHOSPHATE REGULON TRANSCRIPTIONAL REGULATORY PROTEIN PHOB"/>
    <property type="match status" value="1"/>
</dbReference>
<protein>
    <submittedName>
        <fullName evidence="8">Response regulator transcription factor</fullName>
    </submittedName>
</protein>
<dbReference type="GO" id="GO:0006355">
    <property type="term" value="P:regulation of DNA-templated transcription"/>
    <property type="evidence" value="ECO:0007669"/>
    <property type="project" value="InterPro"/>
</dbReference>
<comment type="caution">
    <text evidence="8">The sequence shown here is derived from an EMBL/GenBank/DDBJ whole genome shotgun (WGS) entry which is preliminary data.</text>
</comment>
<keyword evidence="3 5" id="KW-0238">DNA-binding</keyword>
<keyword evidence="9" id="KW-1185">Reference proteome</keyword>
<dbReference type="RefSeq" id="WP_169526100.1">
    <property type="nucleotide sequence ID" value="NZ_JAAMPU010000098.1"/>
</dbReference>
<dbReference type="SUPFAM" id="SSF52172">
    <property type="entry name" value="CheY-like"/>
    <property type="match status" value="1"/>
</dbReference>
<dbReference type="InterPro" id="IPR016032">
    <property type="entry name" value="Sig_transdc_resp-reg_C-effctor"/>
</dbReference>
<dbReference type="Pfam" id="PF00072">
    <property type="entry name" value="Response_reg"/>
    <property type="match status" value="1"/>
</dbReference>
<dbReference type="InterPro" id="IPR036388">
    <property type="entry name" value="WH-like_DNA-bd_sf"/>
</dbReference>
<feature type="domain" description="OmpR/PhoB-type" evidence="7">
    <location>
        <begin position="128"/>
        <end position="226"/>
    </location>
</feature>
<evidence type="ECO:0000256" key="4">
    <source>
        <dbReference type="PROSITE-ProRule" id="PRU00169"/>
    </source>
</evidence>
<evidence type="ECO:0000313" key="8">
    <source>
        <dbReference type="EMBL" id="NMH27096.1"/>
    </source>
</evidence>
<gene>
    <name evidence="8" type="ORF">G6047_03550</name>
</gene>
<feature type="modified residue" description="4-aspartylphosphate" evidence="4">
    <location>
        <position position="55"/>
    </location>
</feature>
<accession>A0A972FYC7</accession>
<dbReference type="SMART" id="SM00448">
    <property type="entry name" value="REC"/>
    <property type="match status" value="1"/>
</dbReference>
<dbReference type="InterPro" id="IPR001789">
    <property type="entry name" value="Sig_transdc_resp-reg_receiver"/>
</dbReference>
<dbReference type="SUPFAM" id="SSF46894">
    <property type="entry name" value="C-terminal effector domain of the bipartite response regulators"/>
    <property type="match status" value="1"/>
</dbReference>
<dbReference type="PANTHER" id="PTHR48111">
    <property type="entry name" value="REGULATOR OF RPOS"/>
    <property type="match status" value="1"/>
</dbReference>
<keyword evidence="1 4" id="KW-0597">Phosphoprotein</keyword>
<dbReference type="CDD" id="cd00383">
    <property type="entry name" value="trans_reg_C"/>
    <property type="match status" value="1"/>
</dbReference>
<dbReference type="PROSITE" id="PS50110">
    <property type="entry name" value="RESPONSE_REGULATORY"/>
    <property type="match status" value="1"/>
</dbReference>
<evidence type="ECO:0000313" key="9">
    <source>
        <dbReference type="Proteomes" id="UP000712080"/>
    </source>
</evidence>
<dbReference type="InterPro" id="IPR011006">
    <property type="entry name" value="CheY-like_superfamily"/>
</dbReference>
<dbReference type="GO" id="GO:0000156">
    <property type="term" value="F:phosphorelay response regulator activity"/>
    <property type="evidence" value="ECO:0007669"/>
    <property type="project" value="TreeGrafter"/>
</dbReference>
<dbReference type="GO" id="GO:0005829">
    <property type="term" value="C:cytosol"/>
    <property type="evidence" value="ECO:0007669"/>
    <property type="project" value="TreeGrafter"/>
</dbReference>
<dbReference type="Gene3D" id="3.40.50.2300">
    <property type="match status" value="1"/>
</dbReference>
<evidence type="ECO:0000256" key="1">
    <source>
        <dbReference type="ARBA" id="ARBA00022553"/>
    </source>
</evidence>
<dbReference type="GO" id="GO:0032993">
    <property type="term" value="C:protein-DNA complex"/>
    <property type="evidence" value="ECO:0007669"/>
    <property type="project" value="TreeGrafter"/>
</dbReference>
<dbReference type="Gene3D" id="1.10.10.10">
    <property type="entry name" value="Winged helix-like DNA-binding domain superfamily/Winged helix DNA-binding domain"/>
    <property type="match status" value="1"/>
</dbReference>
<organism evidence="8 9">
    <name type="scientific">Flavobacterium silvaticum</name>
    <dbReference type="NCBI Taxonomy" id="1852020"/>
    <lineage>
        <taxon>Bacteria</taxon>
        <taxon>Pseudomonadati</taxon>
        <taxon>Bacteroidota</taxon>
        <taxon>Flavobacteriia</taxon>
        <taxon>Flavobacteriales</taxon>
        <taxon>Flavobacteriaceae</taxon>
        <taxon>Flavobacterium</taxon>
    </lineage>
</organism>
<evidence type="ECO:0000259" key="6">
    <source>
        <dbReference type="PROSITE" id="PS50110"/>
    </source>
</evidence>
<dbReference type="EMBL" id="JAAMPU010000098">
    <property type="protein sequence ID" value="NMH27096.1"/>
    <property type="molecule type" value="Genomic_DNA"/>
</dbReference>
<reference evidence="8" key="1">
    <citation type="submission" date="2020-02" db="EMBL/GenBank/DDBJ databases">
        <title>Flavobacterium sp. genome.</title>
        <authorList>
            <person name="Jung H.S."/>
            <person name="Baek J.H."/>
            <person name="Jeon C.O."/>
        </authorList>
    </citation>
    <scope>NUCLEOTIDE SEQUENCE</scope>
    <source>
        <strain evidence="8">SE-s28</strain>
    </source>
</reference>